<name>A0A1D1UIB3_RAMVA</name>
<feature type="compositionally biased region" description="Pro residues" evidence="1">
    <location>
        <begin position="92"/>
        <end position="107"/>
    </location>
</feature>
<evidence type="ECO:0000313" key="3">
    <source>
        <dbReference type="Proteomes" id="UP000186922"/>
    </source>
</evidence>
<proteinExistence type="predicted"/>
<organism evidence="2 3">
    <name type="scientific">Ramazzottius varieornatus</name>
    <name type="common">Water bear</name>
    <name type="synonym">Tardigrade</name>
    <dbReference type="NCBI Taxonomy" id="947166"/>
    <lineage>
        <taxon>Eukaryota</taxon>
        <taxon>Metazoa</taxon>
        <taxon>Ecdysozoa</taxon>
        <taxon>Tardigrada</taxon>
        <taxon>Eutardigrada</taxon>
        <taxon>Parachela</taxon>
        <taxon>Hypsibioidea</taxon>
        <taxon>Ramazzottiidae</taxon>
        <taxon>Ramazzottius</taxon>
    </lineage>
</organism>
<evidence type="ECO:0000313" key="2">
    <source>
        <dbReference type="EMBL" id="GAU89459.1"/>
    </source>
</evidence>
<gene>
    <name evidence="2" type="primary">RvY_02008-1</name>
    <name evidence="2" type="synonym">RvY_02008.1</name>
    <name evidence="2" type="ORF">RvY_02008</name>
</gene>
<evidence type="ECO:0000256" key="1">
    <source>
        <dbReference type="SAM" id="MobiDB-lite"/>
    </source>
</evidence>
<feature type="region of interest" description="Disordered" evidence="1">
    <location>
        <begin position="91"/>
        <end position="110"/>
    </location>
</feature>
<sequence length="257" mass="27807">MEFEQKEGIRLEEGEMEQNAGMRALSKLCLNRIKIGEKGYNPDYLAIEYPLEARVIVTGCGEGTCETEHYLPAPISPTTTDEGINVVSGGFTPPPTPLSMPPPPPPANLDEAAVGLAAVSVDDASPSPITRELSQRVVSDLAAKVPKEPNNSNNNGDHKNRGARSRVGARDRNAARGNPSPSLLPPSASKEGASTLEGAHLKLTVVQNQLVELAQPDEEPPVQYVRRGKKMSVKNRLVLQRHHLEKTIKAAQEVYNE</sequence>
<dbReference type="EMBL" id="BDGG01000001">
    <property type="protein sequence ID" value="GAU89459.1"/>
    <property type="molecule type" value="Genomic_DNA"/>
</dbReference>
<keyword evidence="3" id="KW-1185">Reference proteome</keyword>
<accession>A0A1D1UIB3</accession>
<feature type="compositionally biased region" description="Low complexity" evidence="1">
    <location>
        <begin position="179"/>
        <end position="189"/>
    </location>
</feature>
<reference evidence="2 3" key="1">
    <citation type="journal article" date="2016" name="Nat. Commun.">
        <title>Extremotolerant tardigrade genome and improved radiotolerance of human cultured cells by tardigrade-unique protein.</title>
        <authorList>
            <person name="Hashimoto T."/>
            <person name="Horikawa D.D."/>
            <person name="Saito Y."/>
            <person name="Kuwahara H."/>
            <person name="Kozuka-Hata H."/>
            <person name="Shin-I T."/>
            <person name="Minakuchi Y."/>
            <person name="Ohishi K."/>
            <person name="Motoyama A."/>
            <person name="Aizu T."/>
            <person name="Enomoto A."/>
            <person name="Kondo K."/>
            <person name="Tanaka S."/>
            <person name="Hara Y."/>
            <person name="Koshikawa S."/>
            <person name="Sagara H."/>
            <person name="Miura T."/>
            <person name="Yokobori S."/>
            <person name="Miyagawa K."/>
            <person name="Suzuki Y."/>
            <person name="Kubo T."/>
            <person name="Oyama M."/>
            <person name="Kohara Y."/>
            <person name="Fujiyama A."/>
            <person name="Arakawa K."/>
            <person name="Katayama T."/>
            <person name="Toyoda A."/>
            <person name="Kunieda T."/>
        </authorList>
    </citation>
    <scope>NUCLEOTIDE SEQUENCE [LARGE SCALE GENOMIC DNA]</scope>
    <source>
        <strain evidence="2 3">YOKOZUNA-1</strain>
    </source>
</reference>
<feature type="region of interest" description="Disordered" evidence="1">
    <location>
        <begin position="143"/>
        <end position="193"/>
    </location>
</feature>
<dbReference type="Proteomes" id="UP000186922">
    <property type="component" value="Unassembled WGS sequence"/>
</dbReference>
<dbReference type="AlphaFoldDB" id="A0A1D1UIB3"/>
<protein>
    <submittedName>
        <fullName evidence="2">Uncharacterized protein</fullName>
    </submittedName>
</protein>
<comment type="caution">
    <text evidence="2">The sequence shown here is derived from an EMBL/GenBank/DDBJ whole genome shotgun (WGS) entry which is preliminary data.</text>
</comment>